<dbReference type="EMBL" id="JAMSHJ010000006">
    <property type="protein sequence ID" value="KAI5400794.1"/>
    <property type="molecule type" value="Genomic_DNA"/>
</dbReference>
<keyword evidence="3" id="KW-0325">Glycoprotein</keyword>
<evidence type="ECO:0000313" key="6">
    <source>
        <dbReference type="Proteomes" id="UP001058974"/>
    </source>
</evidence>
<sequence>MKLKLSNERLLLCQEYRWFIAAVAHTHVLQEGSVTGGAADVIAAANTAAEVALRLGKKNQDHRRRQAKAIPASTKFSQHDQSPNSGNTKFHIKERATKFRFSKSQEIISKHLSPCWMGAMISAMSTKQLPFPTGSFELIHGSRCQLLPRLHDNLCGADFKSSNLQHKGSYRPWKVMKFYCK</sequence>
<reference evidence="5 6" key="1">
    <citation type="journal article" date="2022" name="Nat. Genet.">
        <title>Improved pea reference genome and pan-genome highlight genomic features and evolutionary characteristics.</title>
        <authorList>
            <person name="Yang T."/>
            <person name="Liu R."/>
            <person name="Luo Y."/>
            <person name="Hu S."/>
            <person name="Wang D."/>
            <person name="Wang C."/>
            <person name="Pandey M.K."/>
            <person name="Ge S."/>
            <person name="Xu Q."/>
            <person name="Li N."/>
            <person name="Li G."/>
            <person name="Huang Y."/>
            <person name="Saxena R.K."/>
            <person name="Ji Y."/>
            <person name="Li M."/>
            <person name="Yan X."/>
            <person name="He Y."/>
            <person name="Liu Y."/>
            <person name="Wang X."/>
            <person name="Xiang C."/>
            <person name="Varshney R.K."/>
            <person name="Ding H."/>
            <person name="Gao S."/>
            <person name="Zong X."/>
        </authorList>
    </citation>
    <scope>NUCLEOTIDE SEQUENCE [LARGE SCALE GENOMIC DNA]</scope>
    <source>
        <strain evidence="5 6">cv. Zhongwan 6</strain>
    </source>
</reference>
<dbReference type="Gramene" id="Psat06G0559700-T1">
    <property type="protein sequence ID" value="KAI5400794.1"/>
    <property type="gene ID" value="KIW84_065597"/>
</dbReference>
<keyword evidence="6" id="KW-1185">Reference proteome</keyword>
<gene>
    <name evidence="5" type="ORF">KIW84_065597</name>
</gene>
<keyword evidence="1" id="KW-0489">Methyltransferase</keyword>
<dbReference type="Gene3D" id="3.90.230.10">
    <property type="entry name" value="Creatinase/methionine aminopeptidase superfamily"/>
    <property type="match status" value="1"/>
</dbReference>
<dbReference type="AlphaFoldDB" id="A0A9D5AA11"/>
<accession>A0A9D5AA11</accession>
<dbReference type="Proteomes" id="UP001058974">
    <property type="component" value="Chromosome 6"/>
</dbReference>
<dbReference type="Pfam" id="PF03141">
    <property type="entry name" value="Methyltransf_29"/>
    <property type="match status" value="1"/>
</dbReference>
<feature type="region of interest" description="Disordered" evidence="4">
    <location>
        <begin position="68"/>
        <end position="88"/>
    </location>
</feature>
<feature type="compositionally biased region" description="Polar residues" evidence="4">
    <location>
        <begin position="74"/>
        <end position="88"/>
    </location>
</feature>
<dbReference type="GO" id="GO:0008168">
    <property type="term" value="F:methyltransferase activity"/>
    <property type="evidence" value="ECO:0007669"/>
    <property type="project" value="UniProtKB-KW"/>
</dbReference>
<evidence type="ECO:0000256" key="3">
    <source>
        <dbReference type="ARBA" id="ARBA00023180"/>
    </source>
</evidence>
<keyword evidence="2" id="KW-0808">Transferase</keyword>
<proteinExistence type="predicted"/>
<protein>
    <submittedName>
        <fullName evidence="5">Uncharacterized protein</fullName>
    </submittedName>
</protein>
<evidence type="ECO:0000256" key="2">
    <source>
        <dbReference type="ARBA" id="ARBA00022679"/>
    </source>
</evidence>
<evidence type="ECO:0000256" key="4">
    <source>
        <dbReference type="SAM" id="MobiDB-lite"/>
    </source>
</evidence>
<comment type="caution">
    <text evidence="5">The sequence shown here is derived from an EMBL/GenBank/DDBJ whole genome shotgun (WGS) entry which is preliminary data.</text>
</comment>
<dbReference type="InterPro" id="IPR036005">
    <property type="entry name" value="Creatinase/aminopeptidase-like"/>
</dbReference>
<evidence type="ECO:0000313" key="5">
    <source>
        <dbReference type="EMBL" id="KAI5400794.1"/>
    </source>
</evidence>
<dbReference type="InterPro" id="IPR004159">
    <property type="entry name" value="Put_SAM_MeTrfase"/>
</dbReference>
<name>A0A9D5AA11_PEA</name>
<evidence type="ECO:0000256" key="1">
    <source>
        <dbReference type="ARBA" id="ARBA00022603"/>
    </source>
</evidence>
<dbReference type="GO" id="GO:0032259">
    <property type="term" value="P:methylation"/>
    <property type="evidence" value="ECO:0007669"/>
    <property type="project" value="UniProtKB-KW"/>
</dbReference>
<organism evidence="5 6">
    <name type="scientific">Pisum sativum</name>
    <name type="common">Garden pea</name>
    <name type="synonym">Lathyrus oleraceus</name>
    <dbReference type="NCBI Taxonomy" id="3888"/>
    <lineage>
        <taxon>Eukaryota</taxon>
        <taxon>Viridiplantae</taxon>
        <taxon>Streptophyta</taxon>
        <taxon>Embryophyta</taxon>
        <taxon>Tracheophyta</taxon>
        <taxon>Spermatophyta</taxon>
        <taxon>Magnoliopsida</taxon>
        <taxon>eudicotyledons</taxon>
        <taxon>Gunneridae</taxon>
        <taxon>Pentapetalae</taxon>
        <taxon>rosids</taxon>
        <taxon>fabids</taxon>
        <taxon>Fabales</taxon>
        <taxon>Fabaceae</taxon>
        <taxon>Papilionoideae</taxon>
        <taxon>50 kb inversion clade</taxon>
        <taxon>NPAAA clade</taxon>
        <taxon>Hologalegina</taxon>
        <taxon>IRL clade</taxon>
        <taxon>Fabeae</taxon>
        <taxon>Lathyrus</taxon>
    </lineage>
</organism>